<proteinExistence type="predicted"/>
<reference evidence="1" key="2">
    <citation type="submission" date="2020-06" db="EMBL/GenBank/DDBJ databases">
        <authorList>
            <person name="Sheffer M."/>
        </authorList>
    </citation>
    <scope>NUCLEOTIDE SEQUENCE</scope>
</reference>
<dbReference type="Proteomes" id="UP000807504">
    <property type="component" value="Unassembled WGS sequence"/>
</dbReference>
<name>A0A8T0G0D4_ARGBR</name>
<accession>A0A8T0G0D4</accession>
<sequence>MERSFRKNSEQDQEWIRERKWSQRRSHEKVEIFEKLKNLKVEISDKIKSIFEDMKKKMGRNGPKLNDVRLSNFFGQLERLKELINEELDYEKLKEKVQEMFGRGSEFTTDVYFRIQGKLLQVLRDSYGISRSMKYLVVFLLVGLGFTSAYPTEFDDALLVDRFDQADRPMHAGGWIAERMRESLQVMVDGFEKALKEGKTISERAFKKAEELYHTLLDWGIDVGEEIKEALERIGQEFDKNRPDRADRPLHVGNWIAERMRESLQVMVDGFEKALKEGKTISERAFRKAEELYHKLLDWGIEVGEEIKEAIERIGREFEKNSLDRADNPMHVGDWITDRMRDSLQVMIDSFEKALKEGKTISERAFRKAEELYHKLLDWGVDVGEEIKEAIERIGREFERNSPDRADNSMHVGDWITDRMRDSLQVMIDSFEKAIKEGKTISERAFKKAEELYHKLLDWGIDVGEEIKEALDRIRGEIEKNA</sequence>
<protein>
    <submittedName>
        <fullName evidence="1">Uncharacterized protein</fullName>
    </submittedName>
</protein>
<evidence type="ECO:0000313" key="2">
    <source>
        <dbReference type="Proteomes" id="UP000807504"/>
    </source>
</evidence>
<organism evidence="1 2">
    <name type="scientific">Argiope bruennichi</name>
    <name type="common">Wasp spider</name>
    <name type="synonym">Aranea bruennichi</name>
    <dbReference type="NCBI Taxonomy" id="94029"/>
    <lineage>
        <taxon>Eukaryota</taxon>
        <taxon>Metazoa</taxon>
        <taxon>Ecdysozoa</taxon>
        <taxon>Arthropoda</taxon>
        <taxon>Chelicerata</taxon>
        <taxon>Arachnida</taxon>
        <taxon>Araneae</taxon>
        <taxon>Araneomorphae</taxon>
        <taxon>Entelegynae</taxon>
        <taxon>Araneoidea</taxon>
        <taxon>Araneidae</taxon>
        <taxon>Argiope</taxon>
    </lineage>
</organism>
<gene>
    <name evidence="1" type="ORF">HNY73_000329</name>
</gene>
<dbReference type="AlphaFoldDB" id="A0A8T0G0D4"/>
<comment type="caution">
    <text evidence="1">The sequence shown here is derived from an EMBL/GenBank/DDBJ whole genome shotgun (WGS) entry which is preliminary data.</text>
</comment>
<dbReference type="EMBL" id="JABXBU010000001">
    <property type="protein sequence ID" value="KAF8795878.1"/>
    <property type="molecule type" value="Genomic_DNA"/>
</dbReference>
<keyword evidence="2" id="KW-1185">Reference proteome</keyword>
<evidence type="ECO:0000313" key="1">
    <source>
        <dbReference type="EMBL" id="KAF8795878.1"/>
    </source>
</evidence>
<reference evidence="1" key="1">
    <citation type="journal article" date="2020" name="bioRxiv">
        <title>Chromosome-level reference genome of the European wasp spider Argiope bruennichi: a resource for studies on range expansion and evolutionary adaptation.</title>
        <authorList>
            <person name="Sheffer M.M."/>
            <person name="Hoppe A."/>
            <person name="Krehenwinkel H."/>
            <person name="Uhl G."/>
            <person name="Kuss A.W."/>
            <person name="Jensen L."/>
            <person name="Jensen C."/>
            <person name="Gillespie R.G."/>
            <person name="Hoff K.J."/>
            <person name="Prost S."/>
        </authorList>
    </citation>
    <scope>NUCLEOTIDE SEQUENCE</scope>
</reference>